<reference evidence="1" key="1">
    <citation type="submission" date="2019-04" db="EMBL/GenBank/DDBJ databases">
        <title>Microbes associate with the intestines of laboratory mice.</title>
        <authorList>
            <person name="Navarre W."/>
            <person name="Wong E."/>
            <person name="Huang K."/>
            <person name="Tropini C."/>
            <person name="Ng K."/>
            <person name="Yu B."/>
        </authorList>
    </citation>
    <scope>NUCLEOTIDE SEQUENCE</scope>
    <source>
        <strain evidence="1">NM73_A23</strain>
    </source>
</reference>
<dbReference type="EMBL" id="SRZC01000030">
    <property type="protein sequence ID" value="TGX80096.1"/>
    <property type="molecule type" value="Genomic_DNA"/>
</dbReference>
<proteinExistence type="predicted"/>
<organism evidence="1 2">
    <name type="scientific">Palleniella muris</name>
    <dbReference type="NCBI Taxonomy" id="3038145"/>
    <lineage>
        <taxon>Bacteria</taxon>
        <taxon>Pseudomonadati</taxon>
        <taxon>Bacteroidota</taxon>
        <taxon>Bacteroidia</taxon>
        <taxon>Bacteroidales</taxon>
        <taxon>Prevotellaceae</taxon>
        <taxon>Palleniella</taxon>
    </lineage>
</organism>
<keyword evidence="1" id="KW-0067">ATP-binding</keyword>
<keyword evidence="1" id="KW-0378">Hydrolase</keyword>
<keyword evidence="2" id="KW-1185">Reference proteome</keyword>
<gene>
    <name evidence="1" type="ORF">E5358_13645</name>
</gene>
<sequence>MNKHHVLTIFKASAGSGKTFRLAIEYIKRLIANPHSYRHILAVTFTNKATEEMKMRILSQLYGIAHGLEDSDVYLKVMLPELQQQNAKQPFTNGKVTEKLVRERAAEALKLLLHHYNFFRVETIDRFFQTVLRNLARELDLTPNLRIELNDKEIEHEAVDRWIDSLQENDRELVWILDYVRSSMDEEKAWNIIGQIKTFGETLISDEYKEHADEFMEKFGNNENDFYTEYSTLLRSLIQKGTKTVNSQGQAMWDEIERHGYDETVFYQGAKGVGTFIRNMATKPVTELAMNSYVKRCLDQDDTDASKWLKKSSPAHLQEFCREKLRPMFLKPMESFPVLQIQARSATLTLKHLSKLRLLRAIKEEIDFSNREQDRFLLSDTQTLLAKMIEDSDSPFIFEKIGALLQSIMIDEFQDTSRIQWRNFKVLLNDCMAKGHENLIVGDVKQSIYRWRSGDWRLLNNIKEEFAPGMREETEIKHLQTNRRSATRVIDFNNAFFTTATEDVCKSVEENCQEDDVRSLRHGYEDVEQEYPEGKEASGYVEVKALDKTDYESETLRHVSDTVISLIERGAQQRDIAILVRTNGHIPDIVNHCMEQFRTHPSPVINSLKLVSNEAFLLNASPAALIIIDAIRLLLLPQDEITRARLSLYYQRYVLESTAEQNEMLAEKVLPQRYTEEFESLASMPLYQLCEELYSIFSLEKLECQSAFVCYFLDCVTEFLQKSMGDLQSFIDYWDETMHKKKVENDADNGIRILTIHKSKGLEYTHIIVPFCDWKLELSSLLWCKPQTAPFNMLKVIPIYSSEKQMGNTIYEPYYWEEHLQNEVDNLNLLYVAFTRAVESLYVSTLSKQSCAYRGKLIETTIDNLAKRGIGTYNDGIFSYGEPWEGHEETVQKETQNVFMQPFTPMTINIKTSTQHPVFLESNRSKDFILTDEQETEQLRSQYIQMGNILHSLFAQIRTAGDIPAALLRLEMEGLLYGQDITAEALRQHIEAALTDKQIAEWFSGKWQIYNECAILSYDKESGKYLEQRPDRVMTDGERTIVVDFKLHSFKESYITQVRQYMALLRKMGHRNVSGFLWLVMPNKIIEIKD</sequence>
<evidence type="ECO:0000313" key="1">
    <source>
        <dbReference type="EMBL" id="TGX80096.1"/>
    </source>
</evidence>
<keyword evidence="1" id="KW-0347">Helicase</keyword>
<accession>A0AC61QLZ6</accession>
<evidence type="ECO:0000313" key="2">
    <source>
        <dbReference type="Proteomes" id="UP000308886"/>
    </source>
</evidence>
<name>A0AC61QLZ6_9BACT</name>
<keyword evidence="1" id="KW-0547">Nucleotide-binding</keyword>
<dbReference type="Proteomes" id="UP000308886">
    <property type="component" value="Unassembled WGS sequence"/>
</dbReference>
<protein>
    <submittedName>
        <fullName evidence="1">DNA helicase UvrD</fullName>
    </submittedName>
</protein>
<comment type="caution">
    <text evidence="1">The sequence shown here is derived from an EMBL/GenBank/DDBJ whole genome shotgun (WGS) entry which is preliminary data.</text>
</comment>